<accession>A0AAN1WF05</accession>
<evidence type="ECO:0000313" key="1">
    <source>
        <dbReference type="EMBL" id="BCD96389.1"/>
    </source>
</evidence>
<sequence length="353" mass="38554">MPLSRKKCIFRDAHKLGGITMLNKEQLGQLKAKVRSVQPAKEGDVNLGPLKLLPGTWSNKALPGRGWNMIAVPFSGGPVGYRLLLNQFDETLKFSFVDDRVANRGITVTGAEDDQFVVALDYEQKIDQIAVADFPESGLAGEPGATIHHEPGLWLHMTNKTTDNLDIARLATIPHGDSVLALGTSDTSSQTPQIDSVNGLPIGVSHNLGGPYLAPYKHFNDTPFKGVVDAPGFPGFNPVDPSALLKLANEGVNIVRTTKLEVDTTMQEAGIVNIPFIVKQANASDMKSTFWIQEIEETDANGKLKTTLRLQYLQVVMLDFFPRKDGAAGLIRWPHISINTLEKDNNDSQKYAS</sequence>
<keyword evidence="2" id="KW-1185">Reference proteome</keyword>
<reference evidence="1 2" key="1">
    <citation type="journal article" date="2022" name="IScience">
        <title>An ultrasensitive nanofiber-based assay for enzymatic hydrolysis and deep-sea microbial degradation of cellulose.</title>
        <authorList>
            <person name="Tsudome M."/>
            <person name="Tachioka M."/>
            <person name="Miyazaki M."/>
            <person name="Uchimura K."/>
            <person name="Tsuda M."/>
            <person name="Takaki Y."/>
            <person name="Deguchi S."/>
        </authorList>
    </citation>
    <scope>NUCLEOTIDE SEQUENCE [LARGE SCALE GENOMIC DNA]</scope>
    <source>
        <strain evidence="1 2">GE09</strain>
    </source>
</reference>
<dbReference type="NCBIfam" id="NF040572">
    <property type="entry name" value="heme_bind_FMP"/>
    <property type="match status" value="1"/>
</dbReference>
<dbReference type="AlphaFoldDB" id="A0AAN1WF05"/>
<organism evidence="1 2">
    <name type="scientific">Marinagarivorans cellulosilyticus</name>
    <dbReference type="NCBI Taxonomy" id="2721545"/>
    <lineage>
        <taxon>Bacteria</taxon>
        <taxon>Pseudomonadati</taxon>
        <taxon>Pseudomonadota</taxon>
        <taxon>Gammaproteobacteria</taxon>
        <taxon>Cellvibrionales</taxon>
        <taxon>Cellvibrionaceae</taxon>
        <taxon>Marinagarivorans</taxon>
    </lineage>
</organism>
<dbReference type="KEGG" id="marq:MARGE09_P0589"/>
<dbReference type="Proteomes" id="UP001320119">
    <property type="component" value="Chromosome"/>
</dbReference>
<evidence type="ECO:0000313" key="2">
    <source>
        <dbReference type="Proteomes" id="UP001320119"/>
    </source>
</evidence>
<proteinExistence type="predicted"/>
<gene>
    <name evidence="1" type="ORF">MARGE09_P0589</name>
</gene>
<dbReference type="EMBL" id="AP023086">
    <property type="protein sequence ID" value="BCD96389.1"/>
    <property type="molecule type" value="Genomic_DNA"/>
</dbReference>
<name>A0AAN1WF05_9GAMM</name>
<dbReference type="InterPro" id="IPR047975">
    <property type="entry name" value="Heme_bind_FMP"/>
</dbReference>
<protein>
    <submittedName>
        <fullName evidence="1">Uncharacterized protein</fullName>
    </submittedName>
</protein>